<dbReference type="InterPro" id="IPR014436">
    <property type="entry name" value="Extradiol_dOase_DODA"/>
</dbReference>
<evidence type="ECO:0000256" key="2">
    <source>
        <dbReference type="ARBA" id="ARBA00007581"/>
    </source>
</evidence>
<comment type="cofactor">
    <cofactor evidence="1">
        <name>Zn(2+)</name>
        <dbReference type="ChEBI" id="CHEBI:29105"/>
    </cofactor>
</comment>
<feature type="domain" description="Extradiol ring-cleavage dioxygenase class III enzyme subunit B" evidence="6">
    <location>
        <begin position="25"/>
        <end position="205"/>
    </location>
</feature>
<comment type="similarity">
    <text evidence="2">Belongs to the DODA-type extradiol aromatic ring-opening dioxygenase family.</text>
</comment>
<organism evidence="7 8">
    <name type="scientific">Peptoniphilus stercorisuis</name>
    <dbReference type="NCBI Taxonomy" id="1436965"/>
    <lineage>
        <taxon>Bacteria</taxon>
        <taxon>Bacillati</taxon>
        <taxon>Bacillota</taxon>
        <taxon>Tissierellia</taxon>
        <taxon>Tissierellales</taxon>
        <taxon>Peptoniphilaceae</taxon>
        <taxon>Peptoniphilus</taxon>
    </lineage>
</organism>
<dbReference type="EMBL" id="JAGGLJ010000023">
    <property type="protein sequence ID" value="MBP2026148.1"/>
    <property type="molecule type" value="Genomic_DNA"/>
</dbReference>
<dbReference type="EC" id="1.13.11.-" evidence="7"/>
<comment type="caution">
    <text evidence="7">The sequence shown here is derived from an EMBL/GenBank/DDBJ whole genome shotgun (WGS) entry which is preliminary data.</text>
</comment>
<dbReference type="RefSeq" id="WP_210062155.1">
    <property type="nucleotide sequence ID" value="NZ_JAGGLJ010000023.1"/>
</dbReference>
<gene>
    <name evidence="7" type="ORF">J2Z71_001706</name>
</gene>
<evidence type="ECO:0000256" key="4">
    <source>
        <dbReference type="ARBA" id="ARBA00022833"/>
    </source>
</evidence>
<accession>A0ABS4KEF9</accession>
<dbReference type="Proteomes" id="UP001519306">
    <property type="component" value="Unassembled WGS sequence"/>
</dbReference>
<evidence type="ECO:0000256" key="3">
    <source>
        <dbReference type="ARBA" id="ARBA00022723"/>
    </source>
</evidence>
<keyword evidence="4" id="KW-0862">Zinc</keyword>
<evidence type="ECO:0000259" key="6">
    <source>
        <dbReference type="Pfam" id="PF02900"/>
    </source>
</evidence>
<dbReference type="InterPro" id="IPR004183">
    <property type="entry name" value="Xdiol_dOase_suB"/>
</dbReference>
<evidence type="ECO:0000313" key="8">
    <source>
        <dbReference type="Proteomes" id="UP001519306"/>
    </source>
</evidence>
<evidence type="ECO:0000256" key="1">
    <source>
        <dbReference type="ARBA" id="ARBA00001947"/>
    </source>
</evidence>
<reference evidence="7 8" key="1">
    <citation type="submission" date="2021-03" db="EMBL/GenBank/DDBJ databases">
        <title>Genomic Encyclopedia of Type Strains, Phase IV (KMG-IV): sequencing the most valuable type-strain genomes for metagenomic binning, comparative biology and taxonomic classification.</title>
        <authorList>
            <person name="Goeker M."/>
        </authorList>
    </citation>
    <scope>NUCLEOTIDE SEQUENCE [LARGE SCALE GENOMIC DNA]</scope>
    <source>
        <strain evidence="7 8">DSM 27563</strain>
    </source>
</reference>
<proteinExistence type="inferred from homology"/>
<keyword evidence="3" id="KW-0479">Metal-binding</keyword>
<name>A0ABS4KEF9_9FIRM</name>
<keyword evidence="5 7" id="KW-0560">Oxidoreductase</keyword>
<evidence type="ECO:0000313" key="7">
    <source>
        <dbReference type="EMBL" id="MBP2026148.1"/>
    </source>
</evidence>
<keyword evidence="8" id="KW-1185">Reference proteome</keyword>
<dbReference type="CDD" id="cd07363">
    <property type="entry name" value="45_DOPA_Dioxygenase"/>
    <property type="match status" value="1"/>
</dbReference>
<dbReference type="SUPFAM" id="SSF53213">
    <property type="entry name" value="LigB-like"/>
    <property type="match status" value="1"/>
</dbReference>
<keyword evidence="7" id="KW-0223">Dioxygenase</keyword>
<dbReference type="PIRSF" id="PIRSF006157">
    <property type="entry name" value="Doxgns_DODA"/>
    <property type="match status" value="1"/>
</dbReference>
<evidence type="ECO:0000256" key="5">
    <source>
        <dbReference type="ARBA" id="ARBA00023002"/>
    </source>
</evidence>
<dbReference type="NCBIfam" id="NF007914">
    <property type="entry name" value="PRK10628.1"/>
    <property type="match status" value="1"/>
</dbReference>
<sequence length="259" mass="29887">MKKMPVIFVGHGTPMNAIEDNQYTRKWQEIGLNMEKPKAILSISAHWVSENNTYIQKEEHPVQIYDMYGFPKKLYELKYEPIGDLELSNRVEELLNIDINNKWGIDHGTWAVLCHMFPKADIPVIQLSLDYNKSFKEHFELAKKLKVLREEGILIFCSGNVVHNLMLLNPQDSSLSKKGKTFDDYIKDSMLNKDFKNLYNLENNKDLKEEFYYSVPTNEHYLPLLYAAANCDNSDNVVVFNEGGSMGSLSMTSYLIGDL</sequence>
<dbReference type="Gene3D" id="3.40.830.10">
    <property type="entry name" value="LigB-like"/>
    <property type="match status" value="1"/>
</dbReference>
<dbReference type="Pfam" id="PF02900">
    <property type="entry name" value="LigB"/>
    <property type="match status" value="1"/>
</dbReference>
<dbReference type="GO" id="GO:0051213">
    <property type="term" value="F:dioxygenase activity"/>
    <property type="evidence" value="ECO:0007669"/>
    <property type="project" value="UniProtKB-KW"/>
</dbReference>
<dbReference type="PANTHER" id="PTHR30096:SF0">
    <property type="entry name" value="4,5-DOPA DIOXYGENASE EXTRADIOL-LIKE PROTEIN"/>
    <property type="match status" value="1"/>
</dbReference>
<dbReference type="PANTHER" id="PTHR30096">
    <property type="entry name" value="4,5-DOPA DIOXYGENASE EXTRADIOL-LIKE PROTEIN"/>
    <property type="match status" value="1"/>
</dbReference>
<protein>
    <submittedName>
        <fullName evidence="7">4,5-DOPA dioxygenase extradiol</fullName>
        <ecNumber evidence="7">1.13.11.-</ecNumber>
    </submittedName>
</protein>